<dbReference type="Proteomes" id="UP000284842">
    <property type="component" value="Unassembled WGS sequence"/>
</dbReference>
<proteinExistence type="inferred from homology"/>
<evidence type="ECO:0008006" key="14">
    <source>
        <dbReference type="Google" id="ProtNLM"/>
    </source>
</evidence>
<comment type="similarity">
    <text evidence="3 10">Belongs to the cytochrome P450 family.</text>
</comment>
<comment type="pathway">
    <text evidence="2">Secondary metabolite biosynthesis.</text>
</comment>
<evidence type="ECO:0000256" key="4">
    <source>
        <dbReference type="ARBA" id="ARBA00022617"/>
    </source>
</evidence>
<evidence type="ECO:0000256" key="1">
    <source>
        <dbReference type="ARBA" id="ARBA00001971"/>
    </source>
</evidence>
<comment type="caution">
    <text evidence="12">The sequence shown here is derived from an EMBL/GenBank/DDBJ whole genome shotgun (WGS) entry which is preliminary data.</text>
</comment>
<feature type="binding site" description="axial binding residue" evidence="9">
    <location>
        <position position="448"/>
    </location>
    <ligand>
        <name>heme</name>
        <dbReference type="ChEBI" id="CHEBI:30413"/>
    </ligand>
    <ligandPart>
        <name>Fe</name>
        <dbReference type="ChEBI" id="CHEBI:18248"/>
    </ligandPart>
</feature>
<protein>
    <recommendedName>
        <fullName evidence="14">Cytochrome P450</fullName>
    </recommendedName>
</protein>
<name>A0A409WW12_9AGAR</name>
<dbReference type="InterPro" id="IPR050364">
    <property type="entry name" value="Cytochrome_P450_fung"/>
</dbReference>
<keyword evidence="11" id="KW-1133">Transmembrane helix</keyword>
<dbReference type="PROSITE" id="PS00086">
    <property type="entry name" value="CYTOCHROME_P450"/>
    <property type="match status" value="1"/>
</dbReference>
<dbReference type="InParanoid" id="A0A409WW12"/>
<keyword evidence="13" id="KW-1185">Reference proteome</keyword>
<evidence type="ECO:0000256" key="8">
    <source>
        <dbReference type="ARBA" id="ARBA00023033"/>
    </source>
</evidence>
<evidence type="ECO:0000256" key="2">
    <source>
        <dbReference type="ARBA" id="ARBA00005179"/>
    </source>
</evidence>
<keyword evidence="8 10" id="KW-0503">Monooxygenase</keyword>
<keyword evidence="4 9" id="KW-0349">Heme</keyword>
<dbReference type="Gene3D" id="1.10.630.10">
    <property type="entry name" value="Cytochrome P450"/>
    <property type="match status" value="1"/>
</dbReference>
<dbReference type="GO" id="GO:0005506">
    <property type="term" value="F:iron ion binding"/>
    <property type="evidence" value="ECO:0007669"/>
    <property type="project" value="InterPro"/>
</dbReference>
<sequence length="507" mass="57311">MDFIANRSLSLLYGSISAVLALVFFSIVQKRKSESRRIPPGPRGLPLFGNALQMPKETPWLTFAEWSKIYGDVFYINVFGTSVIILNSMKAAKELLDKRSAVYSDRPKLNMASLCGYDRTFTLQSYGHEWRQQRKLVVQEFHPTHCQDYYALQDERAAAVVHKILQDPSRLTYAKMQIVNCPRQIGAVILRAAYGYTVQSEDDPWLKTGLEMMHEFDLATTLGNFTVDFIPWIKYIPAWVPGASFQKKAQQWRKNYDRVAWEPLTWTKNNWESGRAVMPNMCGNIYEAAGGQLGQEVETRLAYALPGVLGGGLDTNVTTALSFFMAMILYPEVQMKAQAKLDRVVGKERLPSVSDRPNLPYIRSIMAEVYRWAPAGPLSVPHAPNHDDEYDGMLIPKGSMIIPNVWHILHNANDYPDPMAFIPERYNGRDAEMDKVRNVAFGFGRRICPGMHFAEGTFFAIVATTLATCDILPGLDENGQVALPKYAFTSSIVRFVFRCHLMHGTVV</sequence>
<dbReference type="InterPro" id="IPR001128">
    <property type="entry name" value="Cyt_P450"/>
</dbReference>
<dbReference type="OrthoDB" id="2789670at2759"/>
<dbReference type="InterPro" id="IPR002401">
    <property type="entry name" value="Cyt_P450_E_grp-I"/>
</dbReference>
<keyword evidence="11" id="KW-0472">Membrane</keyword>
<evidence type="ECO:0000256" key="3">
    <source>
        <dbReference type="ARBA" id="ARBA00010617"/>
    </source>
</evidence>
<dbReference type="AlphaFoldDB" id="A0A409WW12"/>
<evidence type="ECO:0000313" key="12">
    <source>
        <dbReference type="EMBL" id="PPQ82698.1"/>
    </source>
</evidence>
<dbReference type="SUPFAM" id="SSF48264">
    <property type="entry name" value="Cytochrome P450"/>
    <property type="match status" value="1"/>
</dbReference>
<dbReference type="PRINTS" id="PR00463">
    <property type="entry name" value="EP450I"/>
</dbReference>
<dbReference type="Pfam" id="PF00067">
    <property type="entry name" value="p450"/>
    <property type="match status" value="1"/>
</dbReference>
<keyword evidence="6 10" id="KW-0560">Oxidoreductase</keyword>
<evidence type="ECO:0000256" key="9">
    <source>
        <dbReference type="PIRSR" id="PIRSR602401-1"/>
    </source>
</evidence>
<reference evidence="12 13" key="1">
    <citation type="journal article" date="2018" name="Evol. Lett.">
        <title>Horizontal gene cluster transfer increased hallucinogenic mushroom diversity.</title>
        <authorList>
            <person name="Reynolds H.T."/>
            <person name="Vijayakumar V."/>
            <person name="Gluck-Thaler E."/>
            <person name="Korotkin H.B."/>
            <person name="Matheny P.B."/>
            <person name="Slot J.C."/>
        </authorList>
    </citation>
    <scope>NUCLEOTIDE SEQUENCE [LARGE SCALE GENOMIC DNA]</scope>
    <source>
        <strain evidence="12 13">2629</strain>
    </source>
</reference>
<keyword evidence="7 9" id="KW-0408">Iron</keyword>
<evidence type="ECO:0000256" key="5">
    <source>
        <dbReference type="ARBA" id="ARBA00022723"/>
    </source>
</evidence>
<gene>
    <name evidence="12" type="ORF">CVT24_004307</name>
</gene>
<dbReference type="GO" id="GO:0004497">
    <property type="term" value="F:monooxygenase activity"/>
    <property type="evidence" value="ECO:0007669"/>
    <property type="project" value="UniProtKB-KW"/>
</dbReference>
<evidence type="ECO:0000256" key="6">
    <source>
        <dbReference type="ARBA" id="ARBA00023002"/>
    </source>
</evidence>
<evidence type="ECO:0000256" key="7">
    <source>
        <dbReference type="ARBA" id="ARBA00023004"/>
    </source>
</evidence>
<evidence type="ECO:0000313" key="13">
    <source>
        <dbReference type="Proteomes" id="UP000284842"/>
    </source>
</evidence>
<dbReference type="PANTHER" id="PTHR46300:SF7">
    <property type="entry name" value="P450, PUTATIVE (EUROFUNG)-RELATED"/>
    <property type="match status" value="1"/>
</dbReference>
<dbReference type="CDD" id="cd11065">
    <property type="entry name" value="CYP64-like"/>
    <property type="match status" value="1"/>
</dbReference>
<dbReference type="GO" id="GO:0016705">
    <property type="term" value="F:oxidoreductase activity, acting on paired donors, with incorporation or reduction of molecular oxygen"/>
    <property type="evidence" value="ECO:0007669"/>
    <property type="project" value="InterPro"/>
</dbReference>
<dbReference type="InterPro" id="IPR036396">
    <property type="entry name" value="Cyt_P450_sf"/>
</dbReference>
<dbReference type="EMBL" id="NHTK01005126">
    <property type="protein sequence ID" value="PPQ82698.1"/>
    <property type="molecule type" value="Genomic_DNA"/>
</dbReference>
<evidence type="ECO:0000256" key="11">
    <source>
        <dbReference type="SAM" id="Phobius"/>
    </source>
</evidence>
<accession>A0A409WW12</accession>
<organism evidence="12 13">
    <name type="scientific">Panaeolus cyanescens</name>
    <dbReference type="NCBI Taxonomy" id="181874"/>
    <lineage>
        <taxon>Eukaryota</taxon>
        <taxon>Fungi</taxon>
        <taxon>Dikarya</taxon>
        <taxon>Basidiomycota</taxon>
        <taxon>Agaricomycotina</taxon>
        <taxon>Agaricomycetes</taxon>
        <taxon>Agaricomycetidae</taxon>
        <taxon>Agaricales</taxon>
        <taxon>Agaricineae</taxon>
        <taxon>Galeropsidaceae</taxon>
        <taxon>Panaeolus</taxon>
    </lineage>
</organism>
<keyword evidence="5 9" id="KW-0479">Metal-binding</keyword>
<dbReference type="GO" id="GO:0020037">
    <property type="term" value="F:heme binding"/>
    <property type="evidence" value="ECO:0007669"/>
    <property type="project" value="InterPro"/>
</dbReference>
<keyword evidence="11" id="KW-0812">Transmembrane</keyword>
<comment type="cofactor">
    <cofactor evidence="1 9">
        <name>heme</name>
        <dbReference type="ChEBI" id="CHEBI:30413"/>
    </cofactor>
</comment>
<feature type="transmembrane region" description="Helical" evidence="11">
    <location>
        <begin position="12"/>
        <end position="28"/>
    </location>
</feature>
<evidence type="ECO:0000256" key="10">
    <source>
        <dbReference type="RuleBase" id="RU000461"/>
    </source>
</evidence>
<dbReference type="PANTHER" id="PTHR46300">
    <property type="entry name" value="P450, PUTATIVE (EUROFUNG)-RELATED-RELATED"/>
    <property type="match status" value="1"/>
</dbReference>
<dbReference type="STRING" id="181874.A0A409WW12"/>
<dbReference type="InterPro" id="IPR017972">
    <property type="entry name" value="Cyt_P450_CS"/>
</dbReference>